<dbReference type="InterPro" id="IPR002035">
    <property type="entry name" value="VWF_A"/>
</dbReference>
<feature type="compositionally biased region" description="Basic and acidic residues" evidence="1">
    <location>
        <begin position="1069"/>
        <end position="1082"/>
    </location>
</feature>
<comment type="caution">
    <text evidence="3">The sequence shown here is derived from an EMBL/GenBank/DDBJ whole genome shotgun (WGS) entry which is preliminary data.</text>
</comment>
<dbReference type="InterPro" id="IPR036465">
    <property type="entry name" value="vWFA_dom_sf"/>
</dbReference>
<dbReference type="PANTHER" id="PTHR10579:SF43">
    <property type="entry name" value="ZINC FINGER (C3HC4-TYPE RING FINGER) FAMILY PROTEIN"/>
    <property type="match status" value="1"/>
</dbReference>
<feature type="compositionally biased region" description="Basic residues" evidence="1">
    <location>
        <begin position="1123"/>
        <end position="1137"/>
    </location>
</feature>
<dbReference type="EMBL" id="JARBJD010000120">
    <property type="protein sequence ID" value="KAK2951352.1"/>
    <property type="molecule type" value="Genomic_DNA"/>
</dbReference>
<dbReference type="PANTHER" id="PTHR10579">
    <property type="entry name" value="CALCIUM-ACTIVATED CHLORIDE CHANNEL REGULATOR"/>
    <property type="match status" value="1"/>
</dbReference>
<sequence>MDKPLHPAYFKKKVLNLARRCIKFHDHADELTWEDVLALHYDIDGSEPQGLPVELLELAEEKIFGAILQEDLSHNASPHLFSPEITSMMEQFFRALTSQDETRDLLHFLSTYGGKLSGTTTDSHRQASAELILRLLVTEPHSLPFISGYEGNVRLTLDVSPKVRMTPLGGEADVLLTLYSPSLAETSPREKLSICFAISTSSSMEESHKLDDVFEGIRNSLQILDSNDYLSIVTFNRSANVVLRPFRVGILREEECLDHNFDDAPGMSLELSLTDASSNHSSVLNSPPNLDTIFSDIRTLPASNLCEGLEQAFTTINSYSNDGPLPPDYRRVIILISDGNITEGIRDPNLIGAVVRMHCSVEPSFGGPDSVLPNPPSVSTIRAGQNGQSEDEVMRMIASRGCGNYFWAPQANDIAPLIIEATMGWKERTSHLLSVSFISAQDLHHFLVNPNTPFRTECTQCSGYSLRQTKVNTTELIARIRPVQEPYKYDLKTTSQTRDEVIKTKSVEVSDLVSEERRRFLFTVSTYLDQNTINQPESSIITQLVDSQDPVDIGGLLISFCHSGSTTPETVFVKMNLRVDVDQGTITDALERKWKWVLSEPPQTLVTLFNPRNIPELEAAAKILIPEDLGEETTSPSFYNQLQITDSLLIVSTEKPTNKSGMMVYEPMTAHLFGLHTGSPPPIRQKPSVPQSTERLKLAVMMQLVLSQLKQVISNYIDKHDIEVTLSSLHSLQSRVNAFASSRLVVAQIISNRIRHLERARPKAFNMNDTNDILVVDRKEDIERSKTPNKSSHPSLQAVPSFSMSRHHGVVTNLPPDEQLPVQTPDNVPPTSLKTKEPDGEELAQLILSRDGGDDISYVVPATPFTDGELFMMECNRSYTLSMMLDAICSHTREFIQASHPTIEKVEQTRTYQQASERDGQEREREKREQAKERTMQKLSTLLGFISYLQNGYGEGPGSYIMEHRLESMETVSVLVPLPTVHKPQARLPQPLTQDEQLLWMRDDGVLPGIVNARQLRRQAKKENPNTQWINDLLVPQRRGSPISPSPIADRENDRERRDMIKRAKLRRKLEDRERREREKQDKKHKYKKKDLQLSDDSPYILPTHTRLNDKIAAATPLLQSKTHSRERGKKKTGKKTAHVDAINADSSGGFDGVWQ</sequence>
<organism evidence="3 4">
    <name type="scientific">Blattamonas nauphoetae</name>
    <dbReference type="NCBI Taxonomy" id="2049346"/>
    <lineage>
        <taxon>Eukaryota</taxon>
        <taxon>Metamonada</taxon>
        <taxon>Preaxostyla</taxon>
        <taxon>Oxymonadida</taxon>
        <taxon>Blattamonas</taxon>
    </lineage>
</organism>
<feature type="compositionally biased region" description="Basic and acidic residues" evidence="1">
    <location>
        <begin position="1049"/>
        <end position="1062"/>
    </location>
</feature>
<name>A0ABQ9XFW2_9EUKA</name>
<dbReference type="Proteomes" id="UP001281761">
    <property type="component" value="Unassembled WGS sequence"/>
</dbReference>
<proteinExistence type="predicted"/>
<dbReference type="CDD" id="cd00198">
    <property type="entry name" value="vWFA"/>
    <property type="match status" value="1"/>
</dbReference>
<dbReference type="SUPFAM" id="SSF53300">
    <property type="entry name" value="vWA-like"/>
    <property type="match status" value="1"/>
</dbReference>
<keyword evidence="4" id="KW-1185">Reference proteome</keyword>
<evidence type="ECO:0000259" key="2">
    <source>
        <dbReference type="PROSITE" id="PS50234"/>
    </source>
</evidence>
<dbReference type="InterPro" id="IPR051266">
    <property type="entry name" value="CLCR"/>
</dbReference>
<protein>
    <recommendedName>
        <fullName evidence="2">VWFA domain-containing protein</fullName>
    </recommendedName>
</protein>
<evidence type="ECO:0000313" key="4">
    <source>
        <dbReference type="Proteomes" id="UP001281761"/>
    </source>
</evidence>
<reference evidence="3 4" key="1">
    <citation type="journal article" date="2022" name="bioRxiv">
        <title>Genomics of Preaxostyla Flagellates Illuminates Evolutionary Transitions and the Path Towards Mitochondrial Loss.</title>
        <authorList>
            <person name="Novak L.V.F."/>
            <person name="Treitli S.C."/>
            <person name="Pyrih J."/>
            <person name="Halakuc P."/>
            <person name="Pipaliya S.V."/>
            <person name="Vacek V."/>
            <person name="Brzon O."/>
            <person name="Soukal P."/>
            <person name="Eme L."/>
            <person name="Dacks J.B."/>
            <person name="Karnkowska A."/>
            <person name="Elias M."/>
            <person name="Hampl V."/>
        </authorList>
    </citation>
    <scope>NUCLEOTIDE SEQUENCE [LARGE SCALE GENOMIC DNA]</scope>
    <source>
        <strain evidence="3">NAU3</strain>
        <tissue evidence="3">Gut</tissue>
    </source>
</reference>
<gene>
    <name evidence="3" type="ORF">BLNAU_13731</name>
</gene>
<accession>A0ABQ9XFW2</accession>
<dbReference type="Gene3D" id="3.40.50.410">
    <property type="entry name" value="von Willebrand factor, type A domain"/>
    <property type="match status" value="1"/>
</dbReference>
<dbReference type="PROSITE" id="PS50234">
    <property type="entry name" value="VWFA"/>
    <property type="match status" value="1"/>
</dbReference>
<feature type="region of interest" description="Disordered" evidence="1">
    <location>
        <begin position="1018"/>
        <end position="1156"/>
    </location>
</feature>
<feature type="compositionally biased region" description="Basic and acidic residues" evidence="1">
    <location>
        <begin position="916"/>
        <end position="934"/>
    </location>
</feature>
<evidence type="ECO:0000256" key="1">
    <source>
        <dbReference type="SAM" id="MobiDB-lite"/>
    </source>
</evidence>
<evidence type="ECO:0000313" key="3">
    <source>
        <dbReference type="EMBL" id="KAK2951352.1"/>
    </source>
</evidence>
<feature type="region of interest" description="Disordered" evidence="1">
    <location>
        <begin position="906"/>
        <end position="934"/>
    </location>
</feature>
<feature type="domain" description="VWFA" evidence="2">
    <location>
        <begin position="193"/>
        <end position="422"/>
    </location>
</feature>